<comment type="caution">
    <text evidence="5">The sequence shown here is derived from an EMBL/GenBank/DDBJ whole genome shotgun (WGS) entry which is preliminary data.</text>
</comment>
<comment type="similarity">
    <text evidence="4">Belongs to the arginase family.</text>
</comment>
<keyword evidence="1" id="KW-0479">Metal-binding</keyword>
<proteinExistence type="inferred from homology"/>
<dbReference type="InterPro" id="IPR023696">
    <property type="entry name" value="Ureohydrolase_dom_sf"/>
</dbReference>
<keyword evidence="3" id="KW-0464">Manganese</keyword>
<name>A0ABP8VKQ8_9MICO</name>
<protein>
    <submittedName>
        <fullName evidence="5">Arginase family protein</fullName>
    </submittedName>
</protein>
<evidence type="ECO:0000256" key="1">
    <source>
        <dbReference type="ARBA" id="ARBA00022723"/>
    </source>
</evidence>
<keyword evidence="2" id="KW-0378">Hydrolase</keyword>
<evidence type="ECO:0000313" key="6">
    <source>
        <dbReference type="Proteomes" id="UP001501295"/>
    </source>
</evidence>
<evidence type="ECO:0000256" key="2">
    <source>
        <dbReference type="ARBA" id="ARBA00022801"/>
    </source>
</evidence>
<dbReference type="CDD" id="cd09999">
    <property type="entry name" value="Arginase-like_1"/>
    <property type="match status" value="1"/>
</dbReference>
<evidence type="ECO:0000313" key="5">
    <source>
        <dbReference type="EMBL" id="GAA4665695.1"/>
    </source>
</evidence>
<accession>A0ABP8VKQ8</accession>
<sequence length="256" mass="25714">MSDGANAIFGDLPAKSSTMIEVPVGAGDALGTKIHRLSAVSIVSERLATELAGSSETALVVGGDCGVEYAAVSHALTPDTCVVWFDAHPDLHSPESSESGAFSGMVLGALLGRADDELRAGGVTPGSPVVDAARVVLVGTRTFDDAEDAFVDESGITSVSALDLDPAEVVEAVAATGATSIYVHVDLDVLDPGDFDGLLDPQPFGLAPATLVATIGALRERFALVGAGICSFAPASAAAAGDDLGTILRLVGALAR</sequence>
<dbReference type="Pfam" id="PF00491">
    <property type="entry name" value="Arginase"/>
    <property type="match status" value="1"/>
</dbReference>
<gene>
    <name evidence="5" type="ORF">GCM10025780_03930</name>
</gene>
<evidence type="ECO:0000256" key="4">
    <source>
        <dbReference type="PROSITE-ProRule" id="PRU00742"/>
    </source>
</evidence>
<evidence type="ECO:0000256" key="3">
    <source>
        <dbReference type="ARBA" id="ARBA00023211"/>
    </source>
</evidence>
<reference evidence="6" key="1">
    <citation type="journal article" date="2019" name="Int. J. Syst. Evol. Microbiol.">
        <title>The Global Catalogue of Microorganisms (GCM) 10K type strain sequencing project: providing services to taxonomists for standard genome sequencing and annotation.</title>
        <authorList>
            <consortium name="The Broad Institute Genomics Platform"/>
            <consortium name="The Broad Institute Genome Sequencing Center for Infectious Disease"/>
            <person name="Wu L."/>
            <person name="Ma J."/>
        </authorList>
    </citation>
    <scope>NUCLEOTIDE SEQUENCE [LARGE SCALE GENOMIC DNA]</scope>
    <source>
        <strain evidence="6">JCM 18956</strain>
    </source>
</reference>
<dbReference type="PROSITE" id="PS51409">
    <property type="entry name" value="ARGINASE_2"/>
    <property type="match status" value="1"/>
</dbReference>
<dbReference type="Proteomes" id="UP001501295">
    <property type="component" value="Unassembled WGS sequence"/>
</dbReference>
<keyword evidence="6" id="KW-1185">Reference proteome</keyword>
<dbReference type="PANTHER" id="PTHR43782:SF3">
    <property type="entry name" value="ARGINASE"/>
    <property type="match status" value="1"/>
</dbReference>
<dbReference type="SUPFAM" id="SSF52768">
    <property type="entry name" value="Arginase/deacetylase"/>
    <property type="match status" value="1"/>
</dbReference>
<dbReference type="Gene3D" id="3.40.800.10">
    <property type="entry name" value="Ureohydrolase domain"/>
    <property type="match status" value="1"/>
</dbReference>
<organism evidence="5 6">
    <name type="scientific">Frondihabitans cladoniiphilus</name>
    <dbReference type="NCBI Taxonomy" id="715785"/>
    <lineage>
        <taxon>Bacteria</taxon>
        <taxon>Bacillati</taxon>
        <taxon>Actinomycetota</taxon>
        <taxon>Actinomycetes</taxon>
        <taxon>Micrococcales</taxon>
        <taxon>Microbacteriaceae</taxon>
        <taxon>Frondihabitans</taxon>
    </lineage>
</organism>
<dbReference type="EMBL" id="BAABLM010000001">
    <property type="protein sequence ID" value="GAA4665695.1"/>
    <property type="molecule type" value="Genomic_DNA"/>
</dbReference>
<dbReference type="PANTHER" id="PTHR43782">
    <property type="entry name" value="ARGINASE"/>
    <property type="match status" value="1"/>
</dbReference>
<dbReference type="InterPro" id="IPR006035">
    <property type="entry name" value="Ureohydrolase"/>
</dbReference>